<protein>
    <submittedName>
        <fullName evidence="4">MmgE/PrpD family protein</fullName>
    </submittedName>
</protein>
<dbReference type="PANTHER" id="PTHR16943:SF8">
    <property type="entry name" value="2-METHYLCITRATE DEHYDRATASE"/>
    <property type="match status" value="1"/>
</dbReference>
<dbReference type="Gene3D" id="1.10.4100.10">
    <property type="entry name" value="2-methylcitrate dehydratase PrpD"/>
    <property type="match status" value="1"/>
</dbReference>
<dbReference type="Pfam" id="PF03972">
    <property type="entry name" value="MmgE_PrpD_N"/>
    <property type="match status" value="1"/>
</dbReference>
<accession>A0ABW0HG73</accession>
<evidence type="ECO:0000313" key="5">
    <source>
        <dbReference type="Proteomes" id="UP001596104"/>
    </source>
</evidence>
<name>A0ABW0HG73_9HYPH</name>
<dbReference type="InterPro" id="IPR042188">
    <property type="entry name" value="MmgE/PrpD_sf_2"/>
</dbReference>
<dbReference type="SUPFAM" id="SSF103378">
    <property type="entry name" value="2-methylcitrate dehydratase PrpD"/>
    <property type="match status" value="1"/>
</dbReference>
<dbReference type="InterPro" id="IPR042183">
    <property type="entry name" value="MmgE/PrpD_sf_1"/>
</dbReference>
<dbReference type="InterPro" id="IPR045336">
    <property type="entry name" value="MmgE_PrpD_N"/>
</dbReference>
<dbReference type="Gene3D" id="3.30.1330.120">
    <property type="entry name" value="2-methylcitrate dehydratase PrpD"/>
    <property type="match status" value="1"/>
</dbReference>
<feature type="domain" description="MmgE/PrpD C-terminal" evidence="3">
    <location>
        <begin position="271"/>
        <end position="433"/>
    </location>
</feature>
<dbReference type="InterPro" id="IPR045337">
    <property type="entry name" value="MmgE_PrpD_C"/>
</dbReference>
<organism evidence="4 5">
    <name type="scientific">Bosea vestrisii</name>
    <dbReference type="NCBI Taxonomy" id="151416"/>
    <lineage>
        <taxon>Bacteria</taxon>
        <taxon>Pseudomonadati</taxon>
        <taxon>Pseudomonadota</taxon>
        <taxon>Alphaproteobacteria</taxon>
        <taxon>Hyphomicrobiales</taxon>
        <taxon>Boseaceae</taxon>
        <taxon>Bosea</taxon>
    </lineage>
</organism>
<feature type="domain" description="MmgE/PrpD N-terminal" evidence="2">
    <location>
        <begin position="19"/>
        <end position="245"/>
    </location>
</feature>
<comment type="caution">
    <text evidence="4">The sequence shown here is derived from an EMBL/GenBank/DDBJ whole genome shotgun (WGS) entry which is preliminary data.</text>
</comment>
<evidence type="ECO:0000259" key="3">
    <source>
        <dbReference type="Pfam" id="PF19305"/>
    </source>
</evidence>
<dbReference type="RefSeq" id="WP_377009062.1">
    <property type="nucleotide sequence ID" value="NZ_JBHSLV010000026.1"/>
</dbReference>
<dbReference type="InterPro" id="IPR005656">
    <property type="entry name" value="MmgE_PrpD"/>
</dbReference>
<dbReference type="EMBL" id="JBHSLV010000026">
    <property type="protein sequence ID" value="MFC5393979.1"/>
    <property type="molecule type" value="Genomic_DNA"/>
</dbReference>
<comment type="similarity">
    <text evidence="1">Belongs to the PrpD family.</text>
</comment>
<sequence length="462" mass="48031">MREAASPFGPSDQTGIAGQIAAYIGKARRDRVSEPAREAAFRCILDLLGAAGAGISDRATIAARSMALATMGAGNVPIWFSGRSGSTIGASWANSAAASALDLDDGHRLARGHPGAAVIPTAFAIGHETGAALEQLIAAIVIGYEVGVTIAAARTSYGNTGTWSAYAVVATAAALRGTPVEAIEHALAIAGESAPNQLFASAPLQGPAPEGSDVKEGIPWSVVTGLVALGLAEAGHTGPRNILDSACHYRFPEELSLGSAPRICQTYFKLYACCRHVHAPLDALLGLVKRHAIDVEAIDRIEVETYGGALRISNKPDPANLVDVQYSIPYCLALSALVGSQALLPISSRVLALDEVTKLAGKVVLSLDHGLDARFPAETLARVTIVSGNTRFSSEPTAPRGEAANPLSWSALEHKFRSATRMVATEAQQRLVLAAVNDARAGQPAELMACFEGLTFGEASER</sequence>
<evidence type="ECO:0000256" key="1">
    <source>
        <dbReference type="ARBA" id="ARBA00006174"/>
    </source>
</evidence>
<keyword evidence="5" id="KW-1185">Reference proteome</keyword>
<dbReference type="PANTHER" id="PTHR16943">
    <property type="entry name" value="2-METHYLCITRATE DEHYDRATASE-RELATED"/>
    <property type="match status" value="1"/>
</dbReference>
<gene>
    <name evidence="4" type="ORF">ACFPPC_15150</name>
</gene>
<proteinExistence type="inferred from homology"/>
<reference evidence="5" key="1">
    <citation type="journal article" date="2019" name="Int. J. Syst. Evol. Microbiol.">
        <title>The Global Catalogue of Microorganisms (GCM) 10K type strain sequencing project: providing services to taxonomists for standard genome sequencing and annotation.</title>
        <authorList>
            <consortium name="The Broad Institute Genomics Platform"/>
            <consortium name="The Broad Institute Genome Sequencing Center for Infectious Disease"/>
            <person name="Wu L."/>
            <person name="Ma J."/>
        </authorList>
    </citation>
    <scope>NUCLEOTIDE SEQUENCE [LARGE SCALE GENOMIC DNA]</scope>
    <source>
        <strain evidence="5">CGMCC 1.16326</strain>
    </source>
</reference>
<dbReference type="Pfam" id="PF19305">
    <property type="entry name" value="MmgE_PrpD_C"/>
    <property type="match status" value="1"/>
</dbReference>
<dbReference type="Proteomes" id="UP001596104">
    <property type="component" value="Unassembled WGS sequence"/>
</dbReference>
<evidence type="ECO:0000259" key="2">
    <source>
        <dbReference type="Pfam" id="PF03972"/>
    </source>
</evidence>
<dbReference type="InterPro" id="IPR036148">
    <property type="entry name" value="MmgE/PrpD_sf"/>
</dbReference>
<evidence type="ECO:0000313" key="4">
    <source>
        <dbReference type="EMBL" id="MFC5393979.1"/>
    </source>
</evidence>